<evidence type="ECO:0000313" key="2">
    <source>
        <dbReference type="Proteomes" id="UP000004754"/>
    </source>
</evidence>
<sequence>MIAFFLFFQFQPLLKCNIKRRWVKLLKVSAFDPLFKSGFSPSDIRSYKQNFIYIFPEVCGLFMV</sequence>
<keyword evidence="2" id="KW-1185">Reference proteome</keyword>
<protein>
    <submittedName>
        <fullName evidence="1">Uncharacterized protein</fullName>
    </submittedName>
</protein>
<dbReference type="STRING" id="887929.HMP0721_2131"/>
<proteinExistence type="predicted"/>
<dbReference type="EMBL" id="AEQN01000027">
    <property type="protein sequence ID" value="EFV00823.1"/>
    <property type="molecule type" value="Genomic_DNA"/>
</dbReference>
<organism evidence="1 2">
    <name type="scientific">Pseudoramibacter alactolyticus ATCC 23263</name>
    <dbReference type="NCBI Taxonomy" id="887929"/>
    <lineage>
        <taxon>Bacteria</taxon>
        <taxon>Bacillati</taxon>
        <taxon>Bacillota</taxon>
        <taxon>Clostridia</taxon>
        <taxon>Eubacteriales</taxon>
        <taxon>Eubacteriaceae</taxon>
        <taxon>Pseudoramibacter</taxon>
    </lineage>
</organism>
<reference evidence="1 2" key="1">
    <citation type="submission" date="2010-12" db="EMBL/GenBank/DDBJ databases">
        <authorList>
            <person name="Muzny D."/>
            <person name="Qin X."/>
            <person name="Deng J."/>
            <person name="Jiang H."/>
            <person name="Liu Y."/>
            <person name="Qu J."/>
            <person name="Song X.-Z."/>
            <person name="Zhang L."/>
            <person name="Thornton R."/>
            <person name="Coyle M."/>
            <person name="Francisco L."/>
            <person name="Jackson L."/>
            <person name="Javaid M."/>
            <person name="Korchina V."/>
            <person name="Kovar C."/>
            <person name="Mata R."/>
            <person name="Mathew T."/>
            <person name="Ngo R."/>
            <person name="Nguyen L."/>
            <person name="Nguyen N."/>
            <person name="Okwuonu G."/>
            <person name="Ongeri F."/>
            <person name="Pham C."/>
            <person name="Simmons D."/>
            <person name="Wilczek-Boney K."/>
            <person name="Hale W."/>
            <person name="Jakkamsetti A."/>
            <person name="Pham P."/>
            <person name="Ruth R."/>
            <person name="San Lucas F."/>
            <person name="Warren J."/>
            <person name="Zhang J."/>
            <person name="Zhao Z."/>
            <person name="Zhou C."/>
            <person name="Zhu D."/>
            <person name="Lee S."/>
            <person name="Bess C."/>
            <person name="Blankenburg K."/>
            <person name="Forbes L."/>
            <person name="Fu Q."/>
            <person name="Gubbala S."/>
            <person name="Hirani K."/>
            <person name="Jayaseelan J.C."/>
            <person name="Lara F."/>
            <person name="Munidasa M."/>
            <person name="Palculict T."/>
            <person name="Patil S."/>
            <person name="Pu L.-L."/>
            <person name="Saada N."/>
            <person name="Tang L."/>
            <person name="Weissenberger G."/>
            <person name="Zhu Y."/>
            <person name="Hemphill L."/>
            <person name="Shang Y."/>
            <person name="Youmans B."/>
            <person name="Ayvaz T."/>
            <person name="Ross M."/>
            <person name="Santibanez J."/>
            <person name="Aqrawi P."/>
            <person name="Gross S."/>
            <person name="Joshi V."/>
            <person name="Fowler G."/>
            <person name="Nazareth L."/>
            <person name="Reid J."/>
            <person name="Worley K."/>
            <person name="Petrosino J."/>
            <person name="Highlander S."/>
            <person name="Gibbs R."/>
        </authorList>
    </citation>
    <scope>NUCLEOTIDE SEQUENCE [LARGE SCALE GENOMIC DNA]</scope>
    <source>
        <strain evidence="1 2">ATCC 23263</strain>
    </source>
</reference>
<dbReference type="AlphaFoldDB" id="E6MJE6"/>
<dbReference type="Proteomes" id="UP000004754">
    <property type="component" value="Unassembled WGS sequence"/>
</dbReference>
<evidence type="ECO:0000313" key="1">
    <source>
        <dbReference type="EMBL" id="EFV00823.1"/>
    </source>
</evidence>
<dbReference type="HOGENOM" id="CLU_2864395_0_0_9"/>
<comment type="caution">
    <text evidence="1">The sequence shown here is derived from an EMBL/GenBank/DDBJ whole genome shotgun (WGS) entry which is preliminary data.</text>
</comment>
<name>E6MJE6_9FIRM</name>
<gene>
    <name evidence="1" type="ORF">HMP0721_2131</name>
</gene>
<accession>E6MJE6</accession>